<protein>
    <submittedName>
        <fullName evidence="1">Uncharacterized protein</fullName>
    </submittedName>
</protein>
<evidence type="ECO:0000313" key="1">
    <source>
        <dbReference type="EMBL" id="JAH67907.1"/>
    </source>
</evidence>
<organism evidence="1">
    <name type="scientific">Anguilla anguilla</name>
    <name type="common">European freshwater eel</name>
    <name type="synonym">Muraena anguilla</name>
    <dbReference type="NCBI Taxonomy" id="7936"/>
    <lineage>
        <taxon>Eukaryota</taxon>
        <taxon>Metazoa</taxon>
        <taxon>Chordata</taxon>
        <taxon>Craniata</taxon>
        <taxon>Vertebrata</taxon>
        <taxon>Euteleostomi</taxon>
        <taxon>Actinopterygii</taxon>
        <taxon>Neopterygii</taxon>
        <taxon>Teleostei</taxon>
        <taxon>Anguilliformes</taxon>
        <taxon>Anguillidae</taxon>
        <taxon>Anguilla</taxon>
    </lineage>
</organism>
<accession>A0A0E9UQ16</accession>
<reference evidence="1" key="1">
    <citation type="submission" date="2014-11" db="EMBL/GenBank/DDBJ databases">
        <authorList>
            <person name="Amaro Gonzalez C."/>
        </authorList>
    </citation>
    <scope>NUCLEOTIDE SEQUENCE</scope>
</reference>
<proteinExistence type="predicted"/>
<sequence>MRYDPCDTTKMVRHPLMPIPRTQNLPKLKTTIKKNNNKIRKTC</sequence>
<name>A0A0E9UQ16_ANGAN</name>
<dbReference type="AlphaFoldDB" id="A0A0E9UQ16"/>
<reference evidence="1" key="2">
    <citation type="journal article" date="2015" name="Fish Shellfish Immunol.">
        <title>Early steps in the European eel (Anguilla anguilla)-Vibrio vulnificus interaction in the gills: Role of the RtxA13 toxin.</title>
        <authorList>
            <person name="Callol A."/>
            <person name="Pajuelo D."/>
            <person name="Ebbesson L."/>
            <person name="Teles M."/>
            <person name="MacKenzie S."/>
            <person name="Amaro C."/>
        </authorList>
    </citation>
    <scope>NUCLEOTIDE SEQUENCE</scope>
</reference>
<dbReference type="EMBL" id="GBXM01040670">
    <property type="protein sequence ID" value="JAH67907.1"/>
    <property type="molecule type" value="Transcribed_RNA"/>
</dbReference>